<dbReference type="Proteomes" id="UP001247754">
    <property type="component" value="Unassembled WGS sequence"/>
</dbReference>
<dbReference type="Pfam" id="PF03480">
    <property type="entry name" value="DctP"/>
    <property type="match status" value="1"/>
</dbReference>
<dbReference type="PANTHER" id="PTHR33376">
    <property type="match status" value="1"/>
</dbReference>
<gene>
    <name evidence="5" type="ORF">RGD00_13220</name>
</gene>
<keyword evidence="2 4" id="KW-0732">Signal</keyword>
<name>A0ABU1F9P0_9RHOB</name>
<dbReference type="PANTHER" id="PTHR33376:SF15">
    <property type="entry name" value="BLL6794 PROTEIN"/>
    <property type="match status" value="1"/>
</dbReference>
<feature type="signal peptide" evidence="4">
    <location>
        <begin position="1"/>
        <end position="22"/>
    </location>
</feature>
<dbReference type="InterPro" id="IPR038404">
    <property type="entry name" value="TRAP_DctP_sf"/>
</dbReference>
<dbReference type="RefSeq" id="WP_310457814.1">
    <property type="nucleotide sequence ID" value="NZ_JAVKPH010000015.1"/>
</dbReference>
<accession>A0ABU1F9P0</accession>
<reference evidence="5 6" key="1">
    <citation type="submission" date="2023-09" db="EMBL/GenBank/DDBJ databases">
        <title>Xinfangfangia sedmenti sp. nov., isolated the sedment.</title>
        <authorList>
            <person name="Xu L."/>
        </authorList>
    </citation>
    <scope>NUCLEOTIDE SEQUENCE [LARGE SCALE GENOMIC DNA]</scope>
    <source>
        <strain evidence="5 6">LG-4</strain>
    </source>
</reference>
<sequence length="343" mass="36754">MAFNRIARLAAAAAVTIATGTAAFGETVTIRYSNWLPPGFFLWEKALHPWVQEIEKVTEGRVKVEVLPKVVGTVASQFDVVRDGLADMAFLVPAYTPGRFELIEFGEMPLLSNKEEVIAPAFDRLYRKHLAPLNEFEGIEVLSIFSISPAQVFTKTRPVKAIGDFQGLKMRSPTSGTKAFLDATGGVTVNKPSSEAFEMLASGVIDGQLTQANTVTGFGQTDLTKYALILPGGVSNSVNVVGINPAKWAEISEADRAAILAISQDKLAQTVGDVYAEAEDAAMATLKEAGYDITEASPEMVAELSKMLAPIEASWVERAKAKGLADPAAVLQEYRDIIAAAGE</sequence>
<evidence type="ECO:0000256" key="3">
    <source>
        <dbReference type="ARBA" id="ARBA00022764"/>
    </source>
</evidence>
<evidence type="ECO:0000256" key="1">
    <source>
        <dbReference type="ARBA" id="ARBA00004418"/>
    </source>
</evidence>
<feature type="chain" id="PRO_5047454200" evidence="4">
    <location>
        <begin position="23"/>
        <end position="343"/>
    </location>
</feature>
<proteinExistence type="predicted"/>
<keyword evidence="3" id="KW-0574">Periplasm</keyword>
<evidence type="ECO:0000313" key="6">
    <source>
        <dbReference type="Proteomes" id="UP001247754"/>
    </source>
</evidence>
<dbReference type="EMBL" id="JAVKPH010000015">
    <property type="protein sequence ID" value="MDR5653572.1"/>
    <property type="molecule type" value="Genomic_DNA"/>
</dbReference>
<evidence type="ECO:0000256" key="4">
    <source>
        <dbReference type="SAM" id="SignalP"/>
    </source>
</evidence>
<dbReference type="CDD" id="cd13665">
    <property type="entry name" value="PBP2_TRAP_Dctp3_4"/>
    <property type="match status" value="1"/>
</dbReference>
<dbReference type="NCBIfam" id="NF037995">
    <property type="entry name" value="TRAP_S1"/>
    <property type="match status" value="1"/>
</dbReference>
<protein>
    <submittedName>
        <fullName evidence="5">TRAP transporter substrate-binding protein</fullName>
    </submittedName>
</protein>
<keyword evidence="6" id="KW-1185">Reference proteome</keyword>
<organism evidence="5 6">
    <name type="scientific">Ruixingdingia sedimenti</name>
    <dbReference type="NCBI Taxonomy" id="3073604"/>
    <lineage>
        <taxon>Bacteria</taxon>
        <taxon>Pseudomonadati</taxon>
        <taxon>Pseudomonadota</taxon>
        <taxon>Alphaproteobacteria</taxon>
        <taxon>Rhodobacterales</taxon>
        <taxon>Paracoccaceae</taxon>
        <taxon>Ruixingdingia</taxon>
    </lineage>
</organism>
<dbReference type="Gene3D" id="3.40.190.170">
    <property type="entry name" value="Bacterial extracellular solute-binding protein, family 7"/>
    <property type="match status" value="1"/>
</dbReference>
<evidence type="ECO:0000256" key="2">
    <source>
        <dbReference type="ARBA" id="ARBA00022729"/>
    </source>
</evidence>
<comment type="subcellular location">
    <subcellularLocation>
        <location evidence="1">Periplasm</location>
    </subcellularLocation>
</comment>
<evidence type="ECO:0000313" key="5">
    <source>
        <dbReference type="EMBL" id="MDR5653572.1"/>
    </source>
</evidence>
<dbReference type="InterPro" id="IPR018389">
    <property type="entry name" value="DctP_fam"/>
</dbReference>
<comment type="caution">
    <text evidence="5">The sequence shown here is derived from an EMBL/GenBank/DDBJ whole genome shotgun (WGS) entry which is preliminary data.</text>
</comment>